<dbReference type="PANTHER" id="PTHR33221">
    <property type="entry name" value="WINGED HELIX-TURN-HELIX TRANSCRIPTIONAL REGULATOR, RRF2 FAMILY"/>
    <property type="match status" value="1"/>
</dbReference>
<dbReference type="PANTHER" id="PTHR33221:SF2">
    <property type="entry name" value="TRANSCRIPTIONAL REGULATOR"/>
    <property type="match status" value="1"/>
</dbReference>
<name>E6U897_ETHHY</name>
<accession>E6U897</accession>
<dbReference type="InterPro" id="IPR036390">
    <property type="entry name" value="WH_DNA-bd_sf"/>
</dbReference>
<dbReference type="EMBL" id="CP002400">
    <property type="protein sequence ID" value="ADU27116.1"/>
    <property type="molecule type" value="Genomic_DNA"/>
</dbReference>
<dbReference type="RefSeq" id="WP_013485471.1">
    <property type="nucleotide sequence ID" value="NC_014828.1"/>
</dbReference>
<dbReference type="KEGG" id="eha:Ethha_1580"/>
<dbReference type="Pfam" id="PF02082">
    <property type="entry name" value="Rrf2"/>
    <property type="match status" value="1"/>
</dbReference>
<dbReference type="AlphaFoldDB" id="E6U897"/>
<dbReference type="NCBIfam" id="TIGR00738">
    <property type="entry name" value="rrf2_super"/>
    <property type="match status" value="1"/>
</dbReference>
<dbReference type="PROSITE" id="PS51197">
    <property type="entry name" value="HTH_RRF2_2"/>
    <property type="match status" value="1"/>
</dbReference>
<dbReference type="InterPro" id="IPR036388">
    <property type="entry name" value="WH-like_DNA-bd_sf"/>
</dbReference>
<keyword evidence="2" id="KW-1185">Reference proteome</keyword>
<evidence type="ECO:0000313" key="1">
    <source>
        <dbReference type="EMBL" id="ADU27116.1"/>
    </source>
</evidence>
<protein>
    <submittedName>
        <fullName evidence="1">Transcriptional regulator, BadM/Rrf2 family</fullName>
    </submittedName>
</protein>
<dbReference type="Gene3D" id="1.10.10.10">
    <property type="entry name" value="Winged helix-like DNA-binding domain superfamily/Winged helix DNA-binding domain"/>
    <property type="match status" value="1"/>
</dbReference>
<dbReference type="Proteomes" id="UP000001551">
    <property type="component" value="Chromosome"/>
</dbReference>
<dbReference type="GO" id="GO:0003700">
    <property type="term" value="F:DNA-binding transcription factor activity"/>
    <property type="evidence" value="ECO:0007669"/>
    <property type="project" value="TreeGrafter"/>
</dbReference>
<evidence type="ECO:0000313" key="2">
    <source>
        <dbReference type="Proteomes" id="UP000001551"/>
    </source>
</evidence>
<sequence>MRVTQESDYALRVIIFLYQRGIGERVEARVISEKENIPLRFLLKLLRKMAAANIVRSYRGSGGGYAIEKQPSEISVREVIEAVEGPIYVNKCLGDSSQCNLDRTSTCHIHRALQMVQDKLLANLDELTFEQILKLEP</sequence>
<dbReference type="GO" id="GO:0005829">
    <property type="term" value="C:cytosol"/>
    <property type="evidence" value="ECO:0007669"/>
    <property type="project" value="TreeGrafter"/>
</dbReference>
<dbReference type="InterPro" id="IPR000944">
    <property type="entry name" value="Tscrpt_reg_Rrf2"/>
</dbReference>
<proteinExistence type="predicted"/>
<dbReference type="HOGENOM" id="CLU_107144_1_3_9"/>
<gene>
    <name evidence="1" type="ordered locus">Ethha_1580</name>
</gene>
<organism evidence="1 2">
    <name type="scientific">Ethanoligenens harbinense (strain DSM 18485 / JCM 12961 / CGMCC 1.5033 / YUAN-3)</name>
    <dbReference type="NCBI Taxonomy" id="663278"/>
    <lineage>
        <taxon>Bacteria</taxon>
        <taxon>Bacillati</taxon>
        <taxon>Bacillota</taxon>
        <taxon>Clostridia</taxon>
        <taxon>Eubacteriales</taxon>
        <taxon>Oscillospiraceae</taxon>
        <taxon>Ethanoligenens</taxon>
    </lineage>
</organism>
<dbReference type="eggNOG" id="COG1959">
    <property type="taxonomic scope" value="Bacteria"/>
</dbReference>
<dbReference type="SUPFAM" id="SSF46785">
    <property type="entry name" value="Winged helix' DNA-binding domain"/>
    <property type="match status" value="1"/>
</dbReference>
<reference evidence="1 2" key="1">
    <citation type="submission" date="2010-12" db="EMBL/GenBank/DDBJ databases">
        <title>Complete sequence of Ethanoligenens harbinense YUAN-3.</title>
        <authorList>
            <person name="Lucas S."/>
            <person name="Copeland A."/>
            <person name="Lapidus A."/>
            <person name="Cheng J.-F."/>
            <person name="Bruce D."/>
            <person name="Goodwin L."/>
            <person name="Pitluck S."/>
            <person name="Chertkov O."/>
            <person name="Misra M."/>
            <person name="Detter J.C."/>
            <person name="Han C."/>
            <person name="Tapia R."/>
            <person name="Land M."/>
            <person name="Hauser L."/>
            <person name="Jeffries C."/>
            <person name="Kyrpides N."/>
            <person name="Ivanova N."/>
            <person name="Mikhailova N."/>
            <person name="Wang A."/>
            <person name="Mouttaki H."/>
            <person name="He Z."/>
            <person name="Zhou J."/>
            <person name="Hemme C.L."/>
            <person name="Woyke T."/>
        </authorList>
    </citation>
    <scope>NUCLEOTIDE SEQUENCE [LARGE SCALE GENOMIC DNA]</scope>
    <source>
        <strain evidence="2">DSM 18485 / JCM 12961 / CGMCC 1.5033 / YUAN-3</strain>
    </source>
</reference>
<dbReference type="STRING" id="663278.Ethha_1580"/>